<organism evidence="1 2">
    <name type="scientific">Auriscalpium vulgare</name>
    <dbReference type="NCBI Taxonomy" id="40419"/>
    <lineage>
        <taxon>Eukaryota</taxon>
        <taxon>Fungi</taxon>
        <taxon>Dikarya</taxon>
        <taxon>Basidiomycota</taxon>
        <taxon>Agaricomycotina</taxon>
        <taxon>Agaricomycetes</taxon>
        <taxon>Russulales</taxon>
        <taxon>Auriscalpiaceae</taxon>
        <taxon>Auriscalpium</taxon>
    </lineage>
</organism>
<evidence type="ECO:0000313" key="1">
    <source>
        <dbReference type="EMBL" id="KAI0041877.1"/>
    </source>
</evidence>
<evidence type="ECO:0000313" key="2">
    <source>
        <dbReference type="Proteomes" id="UP000814033"/>
    </source>
</evidence>
<gene>
    <name evidence="1" type="ORF">FA95DRAFT_637805</name>
</gene>
<accession>A0ACB8RDB9</accession>
<comment type="caution">
    <text evidence="1">The sequence shown here is derived from an EMBL/GenBank/DDBJ whole genome shotgun (WGS) entry which is preliminary data.</text>
</comment>
<dbReference type="EMBL" id="MU276096">
    <property type="protein sequence ID" value="KAI0041877.1"/>
    <property type="molecule type" value="Genomic_DNA"/>
</dbReference>
<proteinExistence type="predicted"/>
<reference evidence="1" key="2">
    <citation type="journal article" date="2022" name="New Phytol.">
        <title>Evolutionary transition to the ectomycorrhizal habit in the genomes of a hyperdiverse lineage of mushroom-forming fungi.</title>
        <authorList>
            <person name="Looney B."/>
            <person name="Miyauchi S."/>
            <person name="Morin E."/>
            <person name="Drula E."/>
            <person name="Courty P.E."/>
            <person name="Kohler A."/>
            <person name="Kuo A."/>
            <person name="LaButti K."/>
            <person name="Pangilinan J."/>
            <person name="Lipzen A."/>
            <person name="Riley R."/>
            <person name="Andreopoulos W."/>
            <person name="He G."/>
            <person name="Johnson J."/>
            <person name="Nolan M."/>
            <person name="Tritt A."/>
            <person name="Barry K.W."/>
            <person name="Grigoriev I.V."/>
            <person name="Nagy L.G."/>
            <person name="Hibbett D."/>
            <person name="Henrissat B."/>
            <person name="Matheny P.B."/>
            <person name="Labbe J."/>
            <person name="Martin F.M."/>
        </authorList>
    </citation>
    <scope>NUCLEOTIDE SEQUENCE</scope>
    <source>
        <strain evidence="1">FP105234-sp</strain>
    </source>
</reference>
<name>A0ACB8RDB9_9AGAM</name>
<protein>
    <submittedName>
        <fullName evidence="1">Uncharacterized protein</fullName>
    </submittedName>
</protein>
<sequence>MATVELSGSIIELSTQAPQTNSPATPEQGPGSPSHRPANVRTPRDGVLFDVQPTPETLRGTRIQRRLSQITEEDGYDSTISVASSLSPTRTTVIHSSAVPPARGPIGIHTHSHSTPWDSDLLRHIRDFLAETVTIRMRLRVKTNSRPSSRVSCGRH</sequence>
<keyword evidence="2" id="KW-1185">Reference proteome</keyword>
<dbReference type="Proteomes" id="UP000814033">
    <property type="component" value="Unassembled WGS sequence"/>
</dbReference>
<reference evidence="1" key="1">
    <citation type="submission" date="2021-02" db="EMBL/GenBank/DDBJ databases">
        <authorList>
            <consortium name="DOE Joint Genome Institute"/>
            <person name="Ahrendt S."/>
            <person name="Looney B.P."/>
            <person name="Miyauchi S."/>
            <person name="Morin E."/>
            <person name="Drula E."/>
            <person name="Courty P.E."/>
            <person name="Chicoki N."/>
            <person name="Fauchery L."/>
            <person name="Kohler A."/>
            <person name="Kuo A."/>
            <person name="Labutti K."/>
            <person name="Pangilinan J."/>
            <person name="Lipzen A."/>
            <person name="Riley R."/>
            <person name="Andreopoulos W."/>
            <person name="He G."/>
            <person name="Johnson J."/>
            <person name="Barry K.W."/>
            <person name="Grigoriev I.V."/>
            <person name="Nagy L."/>
            <person name="Hibbett D."/>
            <person name="Henrissat B."/>
            <person name="Matheny P.B."/>
            <person name="Labbe J."/>
            <person name="Martin F."/>
        </authorList>
    </citation>
    <scope>NUCLEOTIDE SEQUENCE</scope>
    <source>
        <strain evidence="1">FP105234-sp</strain>
    </source>
</reference>